<feature type="compositionally biased region" description="Low complexity" evidence="10">
    <location>
        <begin position="332"/>
        <end position="344"/>
    </location>
</feature>
<dbReference type="GO" id="GO:0008289">
    <property type="term" value="F:lipid binding"/>
    <property type="evidence" value="ECO:0007669"/>
    <property type="project" value="UniProtKB-KW"/>
</dbReference>
<dbReference type="PRINTS" id="PR00452">
    <property type="entry name" value="SH3DOMAIN"/>
</dbReference>
<dbReference type="SUPFAM" id="SSF103657">
    <property type="entry name" value="BAR/IMD domain-like"/>
    <property type="match status" value="1"/>
</dbReference>
<protein>
    <submittedName>
        <fullName evidence="13">Nervous wreck-like</fullName>
    </submittedName>
</protein>
<dbReference type="GO" id="GO:0055037">
    <property type="term" value="C:recycling endosome"/>
    <property type="evidence" value="ECO:0007669"/>
    <property type="project" value="TreeGrafter"/>
</dbReference>
<feature type="compositionally biased region" description="Low complexity" evidence="10">
    <location>
        <begin position="1037"/>
        <end position="1047"/>
    </location>
</feature>
<dbReference type="PANTHER" id="PTHR15735:SF21">
    <property type="entry name" value="PROTEIN NERVOUS WRECK"/>
    <property type="match status" value="1"/>
</dbReference>
<dbReference type="Gene3D" id="2.30.30.40">
    <property type="entry name" value="SH3 Domains"/>
    <property type="match status" value="2"/>
</dbReference>
<keyword evidence="14" id="KW-1185">Reference proteome</keyword>
<dbReference type="InterPro" id="IPR001452">
    <property type="entry name" value="SH3_domain"/>
</dbReference>
<evidence type="ECO:0000313" key="14">
    <source>
        <dbReference type="Proteomes" id="UP000747542"/>
    </source>
</evidence>
<evidence type="ECO:0000256" key="8">
    <source>
        <dbReference type="PROSITE-ProRule" id="PRU01077"/>
    </source>
</evidence>
<feature type="non-terminal residue" evidence="13">
    <location>
        <position position="1"/>
    </location>
</feature>
<dbReference type="InterPro" id="IPR031160">
    <property type="entry name" value="F_BAR_dom"/>
</dbReference>
<comment type="caution">
    <text evidence="13">The sequence shown here is derived from an EMBL/GenBank/DDBJ whole genome shotgun (WGS) entry which is preliminary data.</text>
</comment>
<feature type="compositionally biased region" description="Basic and acidic residues" evidence="10">
    <location>
        <begin position="1076"/>
        <end position="1091"/>
    </location>
</feature>
<feature type="region of interest" description="Disordered" evidence="10">
    <location>
        <begin position="679"/>
        <end position="698"/>
    </location>
</feature>
<dbReference type="GO" id="GO:0031594">
    <property type="term" value="C:neuromuscular junction"/>
    <property type="evidence" value="ECO:0007669"/>
    <property type="project" value="TreeGrafter"/>
</dbReference>
<accession>A0A8J5K179</accession>
<evidence type="ECO:0000256" key="9">
    <source>
        <dbReference type="SAM" id="Coils"/>
    </source>
</evidence>
<feature type="region of interest" description="Disordered" evidence="10">
    <location>
        <begin position="509"/>
        <end position="537"/>
    </location>
</feature>
<evidence type="ECO:0000313" key="13">
    <source>
        <dbReference type="EMBL" id="KAG7164728.1"/>
    </source>
</evidence>
<feature type="compositionally biased region" description="Polar residues" evidence="10">
    <location>
        <begin position="777"/>
        <end position="787"/>
    </location>
</feature>
<feature type="compositionally biased region" description="Pro residues" evidence="10">
    <location>
        <begin position="565"/>
        <end position="575"/>
    </location>
</feature>
<feature type="domain" description="F-BAR" evidence="12">
    <location>
        <begin position="1"/>
        <end position="205"/>
    </location>
</feature>
<name>A0A8J5K179_HOMAM</name>
<reference evidence="13" key="1">
    <citation type="journal article" date="2021" name="Sci. Adv.">
        <title>The American lobster genome reveals insights on longevity, neural, and immune adaptations.</title>
        <authorList>
            <person name="Polinski J.M."/>
            <person name="Zimin A.V."/>
            <person name="Clark K.F."/>
            <person name="Kohn A.B."/>
            <person name="Sadowski N."/>
            <person name="Timp W."/>
            <person name="Ptitsyn A."/>
            <person name="Khanna P."/>
            <person name="Romanova D.Y."/>
            <person name="Williams P."/>
            <person name="Greenwood S.J."/>
            <person name="Moroz L.L."/>
            <person name="Walt D.R."/>
            <person name="Bodnar A.G."/>
        </authorList>
    </citation>
    <scope>NUCLEOTIDE SEQUENCE</scope>
    <source>
        <strain evidence="13">GMGI-L3</strain>
    </source>
</reference>
<evidence type="ECO:0000259" key="12">
    <source>
        <dbReference type="PROSITE" id="PS51741"/>
    </source>
</evidence>
<feature type="region of interest" description="Disordered" evidence="10">
    <location>
        <begin position="554"/>
        <end position="576"/>
    </location>
</feature>
<dbReference type="GO" id="GO:0042995">
    <property type="term" value="C:cell projection"/>
    <property type="evidence" value="ECO:0007669"/>
    <property type="project" value="UniProtKB-SubCell"/>
</dbReference>
<dbReference type="SMART" id="SM00326">
    <property type="entry name" value="SH3"/>
    <property type="match status" value="2"/>
</dbReference>
<dbReference type="PROSITE" id="PS51741">
    <property type="entry name" value="F_BAR"/>
    <property type="match status" value="1"/>
</dbReference>
<feature type="compositionally biased region" description="Polar residues" evidence="10">
    <location>
        <begin position="745"/>
        <end position="761"/>
    </location>
</feature>
<gene>
    <name evidence="13" type="primary">nwk-L</name>
    <name evidence="13" type="ORF">Hamer_G005132</name>
</gene>
<proteinExistence type="predicted"/>
<feature type="compositionally biased region" description="Pro residues" evidence="10">
    <location>
        <begin position="684"/>
        <end position="694"/>
    </location>
</feature>
<feature type="compositionally biased region" description="Acidic residues" evidence="10">
    <location>
        <begin position="804"/>
        <end position="819"/>
    </location>
</feature>
<dbReference type="SUPFAM" id="SSF50044">
    <property type="entry name" value="SH3-domain"/>
    <property type="match status" value="2"/>
</dbReference>
<feature type="region of interest" description="Disordered" evidence="10">
    <location>
        <begin position="712"/>
        <end position="963"/>
    </location>
</feature>
<keyword evidence="6" id="KW-0966">Cell projection</keyword>
<feature type="domain" description="SH3" evidence="11">
    <location>
        <begin position="599"/>
        <end position="662"/>
    </location>
</feature>
<evidence type="ECO:0000256" key="2">
    <source>
        <dbReference type="ARBA" id="ARBA00022443"/>
    </source>
</evidence>
<dbReference type="EMBL" id="JAHLQT010024959">
    <property type="protein sequence ID" value="KAG7164728.1"/>
    <property type="molecule type" value="Genomic_DNA"/>
</dbReference>
<dbReference type="GO" id="GO:0007274">
    <property type="term" value="P:neuromuscular synaptic transmission"/>
    <property type="evidence" value="ECO:0007669"/>
    <property type="project" value="TreeGrafter"/>
</dbReference>
<feature type="compositionally biased region" description="Basic and acidic residues" evidence="10">
    <location>
        <begin position="992"/>
        <end position="1015"/>
    </location>
</feature>
<dbReference type="InterPro" id="IPR035460">
    <property type="entry name" value="FCHSD_SH3_1"/>
</dbReference>
<dbReference type="GO" id="GO:0051130">
    <property type="term" value="P:positive regulation of cellular component organization"/>
    <property type="evidence" value="ECO:0007669"/>
    <property type="project" value="UniProtKB-ARBA"/>
</dbReference>
<dbReference type="Proteomes" id="UP000747542">
    <property type="component" value="Unassembled WGS sequence"/>
</dbReference>
<evidence type="ECO:0000256" key="5">
    <source>
        <dbReference type="ARBA" id="ARBA00023121"/>
    </source>
</evidence>
<feature type="compositionally biased region" description="Polar residues" evidence="10">
    <location>
        <begin position="520"/>
        <end position="530"/>
    </location>
</feature>
<keyword evidence="5" id="KW-0446">Lipid-binding</keyword>
<dbReference type="PANTHER" id="PTHR15735">
    <property type="entry name" value="FCH AND DOUBLE SH3 DOMAINS PROTEIN"/>
    <property type="match status" value="1"/>
</dbReference>
<evidence type="ECO:0000256" key="10">
    <source>
        <dbReference type="SAM" id="MobiDB-lite"/>
    </source>
</evidence>
<dbReference type="CDD" id="cd11761">
    <property type="entry name" value="SH3_FCHSD_1"/>
    <property type="match status" value="1"/>
</dbReference>
<dbReference type="GO" id="GO:0030833">
    <property type="term" value="P:regulation of actin filament polymerization"/>
    <property type="evidence" value="ECO:0007669"/>
    <property type="project" value="TreeGrafter"/>
</dbReference>
<comment type="subcellular location">
    <subcellularLocation>
        <location evidence="1">Cell projection</location>
    </subcellularLocation>
</comment>
<dbReference type="InterPro" id="IPR027267">
    <property type="entry name" value="AH/BAR_dom_sf"/>
</dbReference>
<dbReference type="AlphaFoldDB" id="A0A8J5K179"/>
<evidence type="ECO:0000259" key="11">
    <source>
        <dbReference type="PROSITE" id="PS50002"/>
    </source>
</evidence>
<feature type="region of interest" description="Disordered" evidence="10">
    <location>
        <begin position="332"/>
        <end position="388"/>
    </location>
</feature>
<keyword evidence="2 7" id="KW-0728">SH3 domain</keyword>
<sequence length="1091" mass="118985">NVYSVWRTVLDETEKLGKARLAAVEVFQQNISEEAKQTRQNKIHLGKKFADQLKVIQSELQTQVQDLDRTKKIYYEEEHVAHDAREKASAAEEKLKRKKGSIFQSIQSLQKNSAKFSAKRDACDEKSAGARNDYLLSLAAGNAHQRRYYEIDFERILRTMECDMYDKVADYLTLMSRTELLTCSASQSSFNKIKEQATTVTRGYNLRCYLTFYPMLGQNIQYDFEPCDNDKIEKVSIHDENTQGILENESKKCVALIQKETKVVRDATRKIQKLGVAGRPETDLPPDMEMKLDELRNIIRKAETHRAKAEAKLESLKEGGFEVEDYTKSLDSDSLGVDLDTSLSRSGSTLSVREEGEPAAGELDGEQVESDALTSTSAAEPVSVDSEKDDYIIQQPDDAGKLDPTSWDPVSVDWGDAPVSPLPPVTNGPPDDQSAYPKCTVLYNYTAQNPDELSIVENEELELMGEGDGDGWVQARNYKGEVGFIPQNYIEIEEGAAPSAANADFATFPEPGTEDAMTSEVPQASDTTAANGGPQRGISFSSIEYNLEAAEEYRGGDDYASEPPSDLPPPPPPTIAPADAAPAMPVPGLPLLVNSGHLSLTEHCRAMYDYEATCSEEISFAEGQIIRILKRAVHDVDDGWWEGEVDGQVGLFPSLVVEECRSDGEPLTPDVFTFQAVSGASPCTTPPPHTPPEVPGFLLPPERVIITQPTPVVETAEEDDKPEQTDEGAAPSNFESPNFELELSGTHQEQYSRQFSSSPESETTEKDQQYAELVSSPDMSNQEAGDQTTRREEKQPSATTSPDVAEEGVDLEPWLDEVDPTATNTPDSLDEVGDFMKAHVVEVCEPPESPPLPEPPEQGGELECSELDQVEPPAFTPPESPPQEGDGGYVPLPQVEKPPEPTPPKVEEKPPEPTPPTPPPVVEEPAELAEQAKNLQGAAGKRGPSTRKNEKQSKLPFEVGGSGEGLGVAQIIITAATPMVETQEEDMGGTGEDSRAEADQDPLDSQHPEAERSECEGEALVLDDEGRQPPPPPAPEGPGEMRMEMVGAEGGAGDVEGERSPSPKSPSPSDGPPDLDPEKLKALERIKESNA</sequence>
<evidence type="ECO:0000256" key="7">
    <source>
        <dbReference type="PROSITE-ProRule" id="PRU00192"/>
    </source>
</evidence>
<evidence type="ECO:0000256" key="4">
    <source>
        <dbReference type="ARBA" id="ARBA00023054"/>
    </source>
</evidence>
<dbReference type="InterPro" id="IPR036028">
    <property type="entry name" value="SH3-like_dom_sf"/>
</dbReference>
<dbReference type="Pfam" id="PF14604">
    <property type="entry name" value="SH3_9"/>
    <property type="match status" value="2"/>
</dbReference>
<evidence type="ECO:0000256" key="6">
    <source>
        <dbReference type="ARBA" id="ARBA00023273"/>
    </source>
</evidence>
<dbReference type="Gene3D" id="1.20.1270.60">
    <property type="entry name" value="Arfaptin homology (AH) domain/BAR domain"/>
    <property type="match status" value="1"/>
</dbReference>
<feature type="compositionally biased region" description="Pro residues" evidence="10">
    <location>
        <begin position="912"/>
        <end position="922"/>
    </location>
</feature>
<organism evidence="13 14">
    <name type="scientific">Homarus americanus</name>
    <name type="common">American lobster</name>
    <dbReference type="NCBI Taxonomy" id="6706"/>
    <lineage>
        <taxon>Eukaryota</taxon>
        <taxon>Metazoa</taxon>
        <taxon>Ecdysozoa</taxon>
        <taxon>Arthropoda</taxon>
        <taxon>Crustacea</taxon>
        <taxon>Multicrustacea</taxon>
        <taxon>Malacostraca</taxon>
        <taxon>Eumalacostraca</taxon>
        <taxon>Eucarida</taxon>
        <taxon>Decapoda</taxon>
        <taxon>Pleocyemata</taxon>
        <taxon>Astacidea</taxon>
        <taxon>Nephropoidea</taxon>
        <taxon>Nephropidae</taxon>
        <taxon>Homarus</taxon>
    </lineage>
</organism>
<feature type="coiled-coil region" evidence="9">
    <location>
        <begin position="292"/>
        <end position="319"/>
    </location>
</feature>
<evidence type="ECO:0000256" key="1">
    <source>
        <dbReference type="ARBA" id="ARBA00004316"/>
    </source>
</evidence>
<dbReference type="PROSITE" id="PS50002">
    <property type="entry name" value="SH3"/>
    <property type="match status" value="2"/>
</dbReference>
<keyword evidence="4 8" id="KW-0175">Coiled coil</keyword>
<dbReference type="FunFam" id="2.30.30.40:FF:000033">
    <property type="entry name" value="FCH and double SH3 domains protein 2"/>
    <property type="match status" value="1"/>
</dbReference>
<feature type="domain" description="SH3" evidence="11">
    <location>
        <begin position="434"/>
        <end position="495"/>
    </location>
</feature>
<keyword evidence="3" id="KW-0597">Phosphoprotein</keyword>
<feature type="region of interest" description="Disordered" evidence="10">
    <location>
        <begin position="977"/>
        <end position="1091"/>
    </location>
</feature>
<evidence type="ECO:0000256" key="3">
    <source>
        <dbReference type="ARBA" id="ARBA00022553"/>
    </source>
</evidence>
<feature type="compositionally biased region" description="Pro residues" evidence="10">
    <location>
        <begin position="847"/>
        <end position="856"/>
    </location>
</feature>